<name>A0A935Q1U0_9PROT</name>
<dbReference type="SUPFAM" id="SSF63592">
    <property type="entry name" value="Flagellar transcriptional activator FlhD"/>
    <property type="match status" value="1"/>
</dbReference>
<dbReference type="Gene3D" id="1.10.4000.10">
    <property type="entry name" value="Flagellar transcriptional activator FlhD"/>
    <property type="match status" value="1"/>
</dbReference>
<reference evidence="1 2" key="1">
    <citation type="submission" date="2020-10" db="EMBL/GenBank/DDBJ databases">
        <title>Connecting structure to function with the recovery of over 1000 high-quality activated sludge metagenome-assembled genomes encoding full-length rRNA genes using long-read sequencing.</title>
        <authorList>
            <person name="Singleton C.M."/>
            <person name="Petriglieri F."/>
            <person name="Kristensen J.M."/>
            <person name="Kirkegaard R.H."/>
            <person name="Michaelsen T.Y."/>
            <person name="Andersen M.H."/>
            <person name="Karst S.M."/>
            <person name="Dueholm M.S."/>
            <person name="Nielsen P.H."/>
            <person name="Albertsen M."/>
        </authorList>
    </citation>
    <scope>NUCLEOTIDE SEQUENCE [LARGE SCALE GENOMIC DNA]</scope>
    <source>
        <strain evidence="1">EsbW_18-Q3-R4-48_BATAC.285</strain>
    </source>
</reference>
<accession>A0A935Q1U0</accession>
<comment type="caution">
    <text evidence="1">The sequence shown here is derived from an EMBL/GenBank/DDBJ whole genome shotgun (WGS) entry which is preliminary data.</text>
</comment>
<evidence type="ECO:0000313" key="1">
    <source>
        <dbReference type="EMBL" id="MBK7676196.1"/>
    </source>
</evidence>
<dbReference type="InterPro" id="IPR036194">
    <property type="entry name" value="FlhD_sf"/>
</dbReference>
<proteinExistence type="predicted"/>
<evidence type="ECO:0000313" key="2">
    <source>
        <dbReference type="Proteomes" id="UP000697998"/>
    </source>
</evidence>
<organism evidence="1 2">
    <name type="scientific">Candidatus Accumulibacter proximus</name>
    <dbReference type="NCBI Taxonomy" id="2954385"/>
    <lineage>
        <taxon>Bacteria</taxon>
        <taxon>Pseudomonadati</taxon>
        <taxon>Pseudomonadota</taxon>
        <taxon>Betaproteobacteria</taxon>
        <taxon>Candidatus Accumulibacter</taxon>
    </lineage>
</organism>
<dbReference type="EMBL" id="JADJMH010000016">
    <property type="protein sequence ID" value="MBK7676196.1"/>
    <property type="molecule type" value="Genomic_DNA"/>
</dbReference>
<dbReference type="AlphaFoldDB" id="A0A935Q1U0"/>
<protein>
    <recommendedName>
        <fullName evidence="3">Flagellar transcriptional regulator FlhD</fullName>
    </recommendedName>
</protein>
<evidence type="ECO:0008006" key="3">
    <source>
        <dbReference type="Google" id="ProtNLM"/>
    </source>
</evidence>
<gene>
    <name evidence="1" type="ORF">IPJ27_16370</name>
</gene>
<dbReference type="Proteomes" id="UP000697998">
    <property type="component" value="Unassembled WGS sequence"/>
</dbReference>
<sequence>MEKRDVQKINRQFLLLTRQLAEEGRAAEVLTGLPRAVIDKIGSLDLDEIDELAETVPVSLYTFRLTDAALNRLLQMPREVKGTYAEATLV</sequence>